<keyword evidence="11" id="KW-0808">Transferase</keyword>
<dbReference type="CDD" id="cd00685">
    <property type="entry name" value="Trans_IPPS_HT"/>
    <property type="match status" value="1"/>
</dbReference>
<dbReference type="PROSITE" id="PS00723">
    <property type="entry name" value="POLYPRENYL_SYNTHASE_1"/>
    <property type="match status" value="1"/>
</dbReference>
<keyword evidence="13" id="KW-1185">Reference proteome</keyword>
<dbReference type="Gene3D" id="1.10.600.10">
    <property type="entry name" value="Farnesyl Diphosphate Synthase"/>
    <property type="match status" value="1"/>
</dbReference>
<name>A0AAJ6CHE6_9BASI</name>
<evidence type="ECO:0000256" key="2">
    <source>
        <dbReference type="ARBA" id="ARBA00006706"/>
    </source>
</evidence>
<gene>
    <name evidence="12" type="ORF">MYAM1_002930</name>
</gene>
<dbReference type="Pfam" id="PF00348">
    <property type="entry name" value="polyprenyl_synt"/>
    <property type="match status" value="1"/>
</dbReference>
<evidence type="ECO:0000256" key="6">
    <source>
        <dbReference type="ARBA" id="ARBA00032380"/>
    </source>
</evidence>
<evidence type="ECO:0000256" key="9">
    <source>
        <dbReference type="ARBA" id="ARBA00032873"/>
    </source>
</evidence>
<comment type="similarity">
    <text evidence="2 11">Belongs to the FPP/GGPP synthase family.</text>
</comment>
<dbReference type="AlphaFoldDB" id="A0AAJ6CHE6"/>
<evidence type="ECO:0000256" key="3">
    <source>
        <dbReference type="ARBA" id="ARBA00022723"/>
    </source>
</evidence>
<dbReference type="SUPFAM" id="SSF48576">
    <property type="entry name" value="Terpenoid synthases"/>
    <property type="match status" value="1"/>
</dbReference>
<dbReference type="GO" id="GO:0008299">
    <property type="term" value="P:isoprenoid biosynthetic process"/>
    <property type="evidence" value="ECO:0007669"/>
    <property type="project" value="InterPro"/>
</dbReference>
<dbReference type="PANTHER" id="PTHR12001">
    <property type="entry name" value="GERANYLGERANYL PYROPHOSPHATE SYNTHASE"/>
    <property type="match status" value="1"/>
</dbReference>
<evidence type="ECO:0000256" key="4">
    <source>
        <dbReference type="ARBA" id="ARBA00022842"/>
    </source>
</evidence>
<sequence length="327" mass="37403">MEERPEAHGATEAGEDAWMQQIWARVSRERSWNQSQEAEVLKAYQYLDEHPGKEIRSKLIDAFQVWLPLPEDALQLIADVVRQLHTASLLVDDIEDDSVLRRGMPTAHTIFGTAQTLNAANYVYFEVLDVLGKAAPETHQMVITELMNLHRGQGMDLVWRENFKCPSENEYIEMVLNKTGGLFRIAVRLMCLWSKVHCPDLIPLVNVIGILFQIRDDYLNLLDTPLQQNKGFCEDLTEGKFSFPIVHAMHHGREPQLLPILRQRTTNVEKKRYALSMMRQSGSFEYTREVLRCLHTQAKGEAVRIGTVLGNPNASLLQILDDLQVND</sequence>
<proteinExistence type="inferred from homology"/>
<dbReference type="PANTHER" id="PTHR12001:SF44">
    <property type="entry name" value="GERANYLGERANYL PYROPHOSPHATE SYNTHASE"/>
    <property type="match status" value="1"/>
</dbReference>
<evidence type="ECO:0000256" key="7">
    <source>
        <dbReference type="ARBA" id="ARBA00032424"/>
    </source>
</evidence>
<dbReference type="PROSITE" id="PS00444">
    <property type="entry name" value="POLYPRENYL_SYNTHASE_2"/>
    <property type="match status" value="1"/>
</dbReference>
<dbReference type="Proteomes" id="UP001219567">
    <property type="component" value="Chromosome 4"/>
</dbReference>
<protein>
    <recommendedName>
        <fullName evidence="9">(2E,6E)-farnesyl diphosphate synthase</fullName>
    </recommendedName>
    <alternativeName>
        <fullName evidence="8">Dimethylallyltranstransferase</fullName>
    </alternativeName>
    <alternativeName>
        <fullName evidence="7">Farnesyl diphosphate synthase</fullName>
    </alternativeName>
    <alternativeName>
        <fullName evidence="5">Farnesyltranstransferase</fullName>
    </alternativeName>
    <alternativeName>
        <fullName evidence="10">Geranylgeranyl diphosphate synthase</fullName>
    </alternativeName>
    <alternativeName>
        <fullName evidence="6">Geranyltranstransferase</fullName>
    </alternativeName>
</protein>
<keyword evidence="3" id="KW-0479">Metal-binding</keyword>
<dbReference type="InterPro" id="IPR033749">
    <property type="entry name" value="Polyprenyl_synt_CS"/>
</dbReference>
<evidence type="ECO:0000256" key="10">
    <source>
        <dbReference type="ARBA" id="ARBA00033096"/>
    </source>
</evidence>
<comment type="cofactor">
    <cofactor evidence="1">
        <name>Mg(2+)</name>
        <dbReference type="ChEBI" id="CHEBI:18420"/>
    </cofactor>
</comment>
<evidence type="ECO:0000256" key="11">
    <source>
        <dbReference type="RuleBase" id="RU004466"/>
    </source>
</evidence>
<reference evidence="12 13" key="1">
    <citation type="submission" date="2023-03" db="EMBL/GenBank/DDBJ databases">
        <title>Mating type loci evolution in Malassezia.</title>
        <authorList>
            <person name="Coelho M.A."/>
        </authorList>
    </citation>
    <scope>NUCLEOTIDE SEQUENCE [LARGE SCALE GENOMIC DNA]</scope>
    <source>
        <strain evidence="12 13">CBS 9725</strain>
    </source>
</reference>
<organism evidence="12 13">
    <name type="scientific">Malassezia yamatoensis</name>
    <dbReference type="NCBI Taxonomy" id="253288"/>
    <lineage>
        <taxon>Eukaryota</taxon>
        <taxon>Fungi</taxon>
        <taxon>Dikarya</taxon>
        <taxon>Basidiomycota</taxon>
        <taxon>Ustilaginomycotina</taxon>
        <taxon>Malasseziomycetes</taxon>
        <taxon>Malasseziales</taxon>
        <taxon>Malasseziaceae</taxon>
        <taxon>Malassezia</taxon>
    </lineage>
</organism>
<dbReference type="InterPro" id="IPR000092">
    <property type="entry name" value="Polyprenyl_synt"/>
</dbReference>
<dbReference type="SFLD" id="SFLDS00005">
    <property type="entry name" value="Isoprenoid_Synthase_Type_I"/>
    <property type="match status" value="1"/>
</dbReference>
<evidence type="ECO:0000256" key="1">
    <source>
        <dbReference type="ARBA" id="ARBA00001946"/>
    </source>
</evidence>
<dbReference type="EMBL" id="CP119946">
    <property type="protein sequence ID" value="WFD00183.1"/>
    <property type="molecule type" value="Genomic_DNA"/>
</dbReference>
<evidence type="ECO:0000313" key="13">
    <source>
        <dbReference type="Proteomes" id="UP001219567"/>
    </source>
</evidence>
<keyword evidence="4" id="KW-0460">Magnesium</keyword>
<evidence type="ECO:0000256" key="5">
    <source>
        <dbReference type="ARBA" id="ARBA00032052"/>
    </source>
</evidence>
<dbReference type="InterPro" id="IPR008949">
    <property type="entry name" value="Isoprenoid_synthase_dom_sf"/>
</dbReference>
<dbReference type="GO" id="GO:0004659">
    <property type="term" value="F:prenyltransferase activity"/>
    <property type="evidence" value="ECO:0007669"/>
    <property type="project" value="InterPro"/>
</dbReference>
<evidence type="ECO:0000256" key="8">
    <source>
        <dbReference type="ARBA" id="ARBA00032448"/>
    </source>
</evidence>
<dbReference type="GO" id="GO:0046872">
    <property type="term" value="F:metal ion binding"/>
    <property type="evidence" value="ECO:0007669"/>
    <property type="project" value="UniProtKB-KW"/>
</dbReference>
<accession>A0AAJ6CHE6</accession>
<evidence type="ECO:0000313" key="12">
    <source>
        <dbReference type="EMBL" id="WFD00183.1"/>
    </source>
</evidence>